<dbReference type="InterPro" id="IPR000760">
    <property type="entry name" value="Inositol_monophosphatase-like"/>
</dbReference>
<dbReference type="PROSITE" id="PS00630">
    <property type="entry name" value="IMP_2"/>
    <property type="match status" value="1"/>
</dbReference>
<evidence type="ECO:0000313" key="5">
    <source>
        <dbReference type="Proteomes" id="UP001595528"/>
    </source>
</evidence>
<dbReference type="RefSeq" id="WP_379898431.1">
    <property type="nucleotide sequence ID" value="NZ_JBHRTR010000013.1"/>
</dbReference>
<dbReference type="Gene3D" id="3.30.540.10">
    <property type="entry name" value="Fructose-1,6-Bisphosphatase, subunit A, domain 1"/>
    <property type="match status" value="1"/>
</dbReference>
<dbReference type="GO" id="GO:0008441">
    <property type="term" value="F:3'(2'),5'-bisphosphate nucleotidase activity"/>
    <property type="evidence" value="ECO:0007669"/>
    <property type="project" value="UniProtKB-EC"/>
</dbReference>
<dbReference type="InterPro" id="IPR020550">
    <property type="entry name" value="Inositol_monophosphatase_CS"/>
</dbReference>
<gene>
    <name evidence="4" type="ORF">ACFOGJ_04325</name>
</gene>
<dbReference type="PRINTS" id="PR00377">
    <property type="entry name" value="IMPHPHTASES"/>
</dbReference>
<dbReference type="Pfam" id="PF00459">
    <property type="entry name" value="Inositol_P"/>
    <property type="match status" value="1"/>
</dbReference>
<keyword evidence="5" id="KW-1185">Reference proteome</keyword>
<evidence type="ECO:0000256" key="3">
    <source>
        <dbReference type="ARBA" id="ARBA00022842"/>
    </source>
</evidence>
<evidence type="ECO:0000256" key="1">
    <source>
        <dbReference type="ARBA" id="ARBA00009759"/>
    </source>
</evidence>
<dbReference type="EC" id="3.1.3.7" evidence="4"/>
<comment type="caution">
    <text evidence="4">The sequence shown here is derived from an EMBL/GenBank/DDBJ whole genome shotgun (WGS) entry which is preliminary data.</text>
</comment>
<dbReference type="EMBL" id="JBHRTR010000013">
    <property type="protein sequence ID" value="MFC3226441.1"/>
    <property type="molecule type" value="Genomic_DNA"/>
</dbReference>
<keyword evidence="2" id="KW-0479">Metal-binding</keyword>
<dbReference type="CDD" id="cd01638">
    <property type="entry name" value="CysQ"/>
    <property type="match status" value="1"/>
</dbReference>
<dbReference type="Gene3D" id="3.40.190.80">
    <property type="match status" value="1"/>
</dbReference>
<name>A0ABV7KVL7_9PROT</name>
<reference evidence="5" key="1">
    <citation type="journal article" date="2019" name="Int. J. Syst. Evol. Microbiol.">
        <title>The Global Catalogue of Microorganisms (GCM) 10K type strain sequencing project: providing services to taxonomists for standard genome sequencing and annotation.</title>
        <authorList>
            <consortium name="The Broad Institute Genomics Platform"/>
            <consortium name="The Broad Institute Genome Sequencing Center for Infectious Disease"/>
            <person name="Wu L."/>
            <person name="Ma J."/>
        </authorList>
    </citation>
    <scope>NUCLEOTIDE SEQUENCE [LARGE SCALE GENOMIC DNA]</scope>
    <source>
        <strain evidence="5">KCTC 42964</strain>
    </source>
</reference>
<accession>A0ABV7KVL7</accession>
<dbReference type="PANTHER" id="PTHR20854">
    <property type="entry name" value="INOSITOL MONOPHOSPHATASE"/>
    <property type="match status" value="1"/>
</dbReference>
<evidence type="ECO:0000313" key="4">
    <source>
        <dbReference type="EMBL" id="MFC3226441.1"/>
    </source>
</evidence>
<sequence>MPARSGPAAASLSGDAQLLETAVREAGTIAMSFFRQDPKTWDKGDDDPVTEADLAIDRHLREALTGARPDYGWLSEESADDKSRLERRAVWIVDPIDGTRAFVQGREHFSISVALSLDGVPVLAAVFAPATDEFYAAAAGGGATCNATVIRVSDRPDLRSARILTSRGIFNRLRHHAEMPDADWFYRNSIAYRLVLAAAGRYDASVTLSEKSEWDVAAGDLIVREAGGLATDMRGRPLVYNQPLPRLDSIVAAPPQLHEPLMTAIGRELAERGADPAHID</sequence>
<evidence type="ECO:0000256" key="2">
    <source>
        <dbReference type="ARBA" id="ARBA00022723"/>
    </source>
</evidence>
<organism evidence="4 5">
    <name type="scientific">Marinibaculum pumilum</name>
    <dbReference type="NCBI Taxonomy" id="1766165"/>
    <lineage>
        <taxon>Bacteria</taxon>
        <taxon>Pseudomonadati</taxon>
        <taxon>Pseudomonadota</taxon>
        <taxon>Alphaproteobacteria</taxon>
        <taxon>Rhodospirillales</taxon>
        <taxon>Rhodospirillaceae</taxon>
        <taxon>Marinibaculum</taxon>
    </lineage>
</organism>
<keyword evidence="4" id="KW-0378">Hydrolase</keyword>
<dbReference type="Proteomes" id="UP001595528">
    <property type="component" value="Unassembled WGS sequence"/>
</dbReference>
<comment type="similarity">
    <text evidence="1">Belongs to the inositol monophosphatase superfamily.</text>
</comment>
<keyword evidence="3" id="KW-0460">Magnesium</keyword>
<dbReference type="SUPFAM" id="SSF56655">
    <property type="entry name" value="Carbohydrate phosphatase"/>
    <property type="match status" value="1"/>
</dbReference>
<proteinExistence type="inferred from homology"/>
<dbReference type="PANTHER" id="PTHR20854:SF4">
    <property type="entry name" value="INOSITOL-1-MONOPHOSPHATASE-RELATED"/>
    <property type="match status" value="1"/>
</dbReference>
<protein>
    <submittedName>
        <fullName evidence="4">3'(2'),5'-bisphosphate nucleotidase CysQ</fullName>
        <ecNumber evidence="4">3.1.3.7</ecNumber>
    </submittedName>
</protein>